<evidence type="ECO:0000256" key="3">
    <source>
        <dbReference type="ARBA" id="ARBA00022833"/>
    </source>
</evidence>
<keyword evidence="10" id="KW-1185">Reference proteome</keyword>
<feature type="binding site" evidence="7">
    <location>
        <position position="132"/>
    </location>
    <ligand>
        <name>Zn(2+)</name>
        <dbReference type="ChEBI" id="CHEBI:29105"/>
    </ligand>
</feature>
<keyword evidence="5" id="KW-0238">DNA-binding</keyword>
<evidence type="ECO:0000256" key="2">
    <source>
        <dbReference type="ARBA" id="ARBA00022491"/>
    </source>
</evidence>
<dbReference type="Gene3D" id="3.30.1490.190">
    <property type="match status" value="1"/>
</dbReference>
<evidence type="ECO:0000256" key="8">
    <source>
        <dbReference type="PIRSR" id="PIRSR602481-2"/>
    </source>
</evidence>
<dbReference type="GO" id="GO:1900376">
    <property type="term" value="P:regulation of secondary metabolite biosynthetic process"/>
    <property type="evidence" value="ECO:0007669"/>
    <property type="project" value="TreeGrafter"/>
</dbReference>
<evidence type="ECO:0000313" key="10">
    <source>
        <dbReference type="Proteomes" id="UP000198838"/>
    </source>
</evidence>
<comment type="cofactor">
    <cofactor evidence="7">
        <name>Zn(2+)</name>
        <dbReference type="ChEBI" id="CHEBI:29105"/>
    </cofactor>
    <text evidence="7">Binds 1 zinc ion per subunit.</text>
</comment>
<dbReference type="PANTHER" id="PTHR33202">
    <property type="entry name" value="ZINC UPTAKE REGULATION PROTEIN"/>
    <property type="match status" value="1"/>
</dbReference>
<dbReference type="InterPro" id="IPR002481">
    <property type="entry name" value="FUR"/>
</dbReference>
<dbReference type="InterPro" id="IPR036390">
    <property type="entry name" value="WH_DNA-bd_sf"/>
</dbReference>
<dbReference type="EMBL" id="FOJY01000002">
    <property type="protein sequence ID" value="SFA76815.1"/>
    <property type="molecule type" value="Genomic_DNA"/>
</dbReference>
<evidence type="ECO:0000256" key="6">
    <source>
        <dbReference type="ARBA" id="ARBA00023163"/>
    </source>
</evidence>
<keyword evidence="6" id="KW-0804">Transcription</keyword>
<dbReference type="GO" id="GO:0008270">
    <property type="term" value="F:zinc ion binding"/>
    <property type="evidence" value="ECO:0007669"/>
    <property type="project" value="TreeGrafter"/>
</dbReference>
<feature type="binding site" evidence="7">
    <location>
        <position position="89"/>
    </location>
    <ligand>
        <name>Zn(2+)</name>
        <dbReference type="ChEBI" id="CHEBI:29105"/>
    </ligand>
</feature>
<dbReference type="Proteomes" id="UP000198838">
    <property type="component" value="Unassembled WGS sequence"/>
</dbReference>
<sequence length="136" mass="16038">MRKEYSTKSRKIILEYMENNKDKHFTAADINDYLSKNNISINLATVYRNLDKYTEEGLLMKYKSLDGKSFLYQFINKDSKCFNHLHMQCKNCGKIIHMECDFMEDISTHLYNHHGFKLSCDGSVLMGICKECERNL</sequence>
<dbReference type="GO" id="GO:0045892">
    <property type="term" value="P:negative regulation of DNA-templated transcription"/>
    <property type="evidence" value="ECO:0007669"/>
    <property type="project" value="TreeGrafter"/>
</dbReference>
<feature type="binding site" evidence="7">
    <location>
        <position position="92"/>
    </location>
    <ligand>
        <name>Zn(2+)</name>
        <dbReference type="ChEBI" id="CHEBI:29105"/>
    </ligand>
</feature>
<gene>
    <name evidence="9" type="ORF">SAMN05216249_10260</name>
</gene>
<dbReference type="GO" id="GO:0003700">
    <property type="term" value="F:DNA-binding transcription factor activity"/>
    <property type="evidence" value="ECO:0007669"/>
    <property type="project" value="InterPro"/>
</dbReference>
<keyword evidence="2" id="KW-0678">Repressor</keyword>
<dbReference type="GO" id="GO:0000976">
    <property type="term" value="F:transcription cis-regulatory region binding"/>
    <property type="evidence" value="ECO:0007669"/>
    <property type="project" value="TreeGrafter"/>
</dbReference>
<organism evidence="9 10">
    <name type="scientific">Acetitomaculum ruminis DSM 5522</name>
    <dbReference type="NCBI Taxonomy" id="1120918"/>
    <lineage>
        <taxon>Bacteria</taxon>
        <taxon>Bacillati</taxon>
        <taxon>Bacillota</taxon>
        <taxon>Clostridia</taxon>
        <taxon>Lachnospirales</taxon>
        <taxon>Lachnospiraceae</taxon>
        <taxon>Acetitomaculum</taxon>
    </lineage>
</organism>
<keyword evidence="7" id="KW-0479">Metal-binding</keyword>
<evidence type="ECO:0000256" key="5">
    <source>
        <dbReference type="ARBA" id="ARBA00023125"/>
    </source>
</evidence>
<name>A0A1I0VK86_9FIRM</name>
<feature type="binding site" evidence="7">
    <location>
        <position position="129"/>
    </location>
    <ligand>
        <name>Zn(2+)</name>
        <dbReference type="ChEBI" id="CHEBI:29105"/>
    </ligand>
</feature>
<keyword evidence="8" id="KW-0408">Iron</keyword>
<keyword evidence="4" id="KW-0805">Transcription regulation</keyword>
<protein>
    <submittedName>
        <fullName evidence="9">Fur family transcriptional regulator, ferric uptake regulator</fullName>
    </submittedName>
</protein>
<accession>A0A1I0VK86</accession>
<dbReference type="SUPFAM" id="SSF46785">
    <property type="entry name" value="Winged helix' DNA-binding domain"/>
    <property type="match status" value="1"/>
</dbReference>
<feature type="binding site" evidence="8">
    <location>
        <position position="104"/>
    </location>
    <ligand>
        <name>Fe cation</name>
        <dbReference type="ChEBI" id="CHEBI:24875"/>
    </ligand>
</feature>
<dbReference type="Pfam" id="PF01475">
    <property type="entry name" value="FUR"/>
    <property type="match status" value="1"/>
</dbReference>
<dbReference type="OrthoDB" id="8659436at2"/>
<dbReference type="AlphaFoldDB" id="A0A1I0VK86"/>
<evidence type="ECO:0000256" key="7">
    <source>
        <dbReference type="PIRSR" id="PIRSR602481-1"/>
    </source>
</evidence>
<evidence type="ECO:0000313" key="9">
    <source>
        <dbReference type="EMBL" id="SFA76815.1"/>
    </source>
</evidence>
<dbReference type="CDD" id="cd07153">
    <property type="entry name" value="Fur_like"/>
    <property type="match status" value="1"/>
</dbReference>
<proteinExistence type="inferred from homology"/>
<dbReference type="PANTHER" id="PTHR33202:SF7">
    <property type="entry name" value="FERRIC UPTAKE REGULATION PROTEIN"/>
    <property type="match status" value="1"/>
</dbReference>
<dbReference type="STRING" id="1120918.SAMN05216249_10260"/>
<comment type="similarity">
    <text evidence="1">Belongs to the Fur family.</text>
</comment>
<dbReference type="InterPro" id="IPR043135">
    <property type="entry name" value="Fur_C"/>
</dbReference>
<evidence type="ECO:0000256" key="4">
    <source>
        <dbReference type="ARBA" id="ARBA00023015"/>
    </source>
</evidence>
<evidence type="ECO:0000256" key="1">
    <source>
        <dbReference type="ARBA" id="ARBA00007957"/>
    </source>
</evidence>
<dbReference type="Gene3D" id="1.10.10.10">
    <property type="entry name" value="Winged helix-like DNA-binding domain superfamily/Winged helix DNA-binding domain"/>
    <property type="match status" value="1"/>
</dbReference>
<dbReference type="InterPro" id="IPR036388">
    <property type="entry name" value="WH-like_DNA-bd_sf"/>
</dbReference>
<reference evidence="9 10" key="1">
    <citation type="submission" date="2016-10" db="EMBL/GenBank/DDBJ databases">
        <authorList>
            <person name="de Groot N.N."/>
        </authorList>
    </citation>
    <scope>NUCLEOTIDE SEQUENCE [LARGE SCALE GENOMIC DNA]</scope>
    <source>
        <strain evidence="9 10">DSM 5522</strain>
    </source>
</reference>
<dbReference type="RefSeq" id="WP_092870037.1">
    <property type="nucleotide sequence ID" value="NZ_FOJY01000002.1"/>
</dbReference>
<comment type="cofactor">
    <cofactor evidence="8">
        <name>Mn(2+)</name>
        <dbReference type="ChEBI" id="CHEBI:29035"/>
    </cofactor>
    <cofactor evidence="8">
        <name>Fe(2+)</name>
        <dbReference type="ChEBI" id="CHEBI:29033"/>
    </cofactor>
    <text evidence="8">Binds 1 Mn(2+) or Fe(2+) ion per subunit.</text>
</comment>
<keyword evidence="3 7" id="KW-0862">Zinc</keyword>